<dbReference type="Pfam" id="PF01416">
    <property type="entry name" value="PseudoU_synth_1"/>
    <property type="match status" value="1"/>
</dbReference>
<evidence type="ECO:0000256" key="13">
    <source>
        <dbReference type="ARBA" id="ARBA00080858"/>
    </source>
</evidence>
<dbReference type="InterPro" id="IPR041708">
    <property type="entry name" value="PUS1/PUS2-like"/>
</dbReference>
<evidence type="ECO:0000256" key="9">
    <source>
        <dbReference type="ARBA" id="ARBA00036943"/>
    </source>
</evidence>
<dbReference type="GO" id="GO:0009982">
    <property type="term" value="F:pseudouridine synthase activity"/>
    <property type="evidence" value="ECO:0007669"/>
    <property type="project" value="InterPro"/>
</dbReference>
<keyword evidence="6" id="KW-0819">tRNA processing</keyword>
<feature type="compositionally biased region" description="Low complexity" evidence="16">
    <location>
        <begin position="7"/>
        <end position="32"/>
    </location>
</feature>
<evidence type="ECO:0000313" key="18">
    <source>
        <dbReference type="EMBL" id="KAA8907543.1"/>
    </source>
</evidence>
<comment type="catalytic activity">
    <reaction evidence="1">
        <text>a uridine in mRNA = a pseudouridine in mRNA</text>
        <dbReference type="Rhea" id="RHEA:56644"/>
        <dbReference type="Rhea" id="RHEA-COMP:14658"/>
        <dbReference type="Rhea" id="RHEA-COMP:14659"/>
        <dbReference type="ChEBI" id="CHEBI:65314"/>
        <dbReference type="ChEBI" id="CHEBI:65315"/>
    </reaction>
</comment>
<evidence type="ECO:0000256" key="8">
    <source>
        <dbReference type="ARBA" id="ARBA00023242"/>
    </source>
</evidence>
<feature type="domain" description="Pseudouridine synthase I TruA alpha/beta" evidence="17">
    <location>
        <begin position="343"/>
        <end position="444"/>
    </location>
</feature>
<dbReference type="InterPro" id="IPR020097">
    <property type="entry name" value="PsdUridine_synth_TruA_a/b_dom"/>
</dbReference>
<evidence type="ECO:0000313" key="19">
    <source>
        <dbReference type="Proteomes" id="UP000326924"/>
    </source>
</evidence>
<dbReference type="SUPFAM" id="SSF55120">
    <property type="entry name" value="Pseudouridine synthase"/>
    <property type="match status" value="1"/>
</dbReference>
<evidence type="ECO:0000256" key="10">
    <source>
        <dbReference type="ARBA" id="ARBA00053072"/>
    </source>
</evidence>
<dbReference type="GO" id="GO:0003723">
    <property type="term" value="F:RNA binding"/>
    <property type="evidence" value="ECO:0007669"/>
    <property type="project" value="InterPro"/>
</dbReference>
<dbReference type="Gene3D" id="3.30.70.580">
    <property type="entry name" value="Pseudouridine synthase I, catalytic domain, N-terminal subdomain"/>
    <property type="match status" value="1"/>
</dbReference>
<dbReference type="GO" id="GO:0005634">
    <property type="term" value="C:nucleus"/>
    <property type="evidence" value="ECO:0007669"/>
    <property type="project" value="UniProtKB-SubCell"/>
</dbReference>
<dbReference type="CDD" id="cd02568">
    <property type="entry name" value="PseudoU_synth_PUS1_PUS2"/>
    <property type="match status" value="1"/>
</dbReference>
<dbReference type="FunCoup" id="A0A5J5EYL0">
    <property type="interactions" value="1063"/>
</dbReference>
<evidence type="ECO:0000256" key="14">
    <source>
        <dbReference type="PIRSR" id="PIRSR641708-1"/>
    </source>
</evidence>
<evidence type="ECO:0000256" key="16">
    <source>
        <dbReference type="SAM" id="MobiDB-lite"/>
    </source>
</evidence>
<dbReference type="InterPro" id="IPR020094">
    <property type="entry name" value="TruA/RsuA/RluB/E/F_N"/>
</dbReference>
<keyword evidence="19" id="KW-1185">Reference proteome</keyword>
<comment type="catalytic activity">
    <reaction evidence="9">
        <text>a uridine in tRNA = a pseudouridine in tRNA</text>
        <dbReference type="Rhea" id="RHEA:54572"/>
        <dbReference type="Rhea" id="RHEA-COMP:13339"/>
        <dbReference type="Rhea" id="RHEA-COMP:13934"/>
        <dbReference type="ChEBI" id="CHEBI:65314"/>
        <dbReference type="ChEBI" id="CHEBI:65315"/>
    </reaction>
</comment>
<dbReference type="AlphaFoldDB" id="A0A5J5EYL0"/>
<dbReference type="PANTHER" id="PTHR11142:SF4">
    <property type="entry name" value="PSEUDOURIDYLATE SYNTHASE 1 HOMOLOG"/>
    <property type="match status" value="1"/>
</dbReference>
<evidence type="ECO:0000256" key="15">
    <source>
        <dbReference type="PIRSR" id="PIRSR641708-2"/>
    </source>
</evidence>
<evidence type="ECO:0000256" key="6">
    <source>
        <dbReference type="ARBA" id="ARBA00022694"/>
    </source>
</evidence>
<evidence type="ECO:0000256" key="5">
    <source>
        <dbReference type="ARBA" id="ARBA00022664"/>
    </source>
</evidence>
<feature type="compositionally biased region" description="Basic and acidic residues" evidence="16">
    <location>
        <begin position="69"/>
        <end position="109"/>
    </location>
</feature>
<dbReference type="InterPro" id="IPR020103">
    <property type="entry name" value="PsdUridine_synth_cat_dom_sf"/>
</dbReference>
<reference evidence="18 19" key="1">
    <citation type="submission" date="2019-09" db="EMBL/GenBank/DDBJ databases">
        <title>Draft genome of the ectomycorrhizal ascomycete Sphaerosporella brunnea.</title>
        <authorList>
            <consortium name="DOE Joint Genome Institute"/>
            <person name="Benucci G.M."/>
            <person name="Marozzi G."/>
            <person name="Antonielli L."/>
            <person name="Sanchez S."/>
            <person name="Marco P."/>
            <person name="Wang X."/>
            <person name="Falini L.B."/>
            <person name="Barry K."/>
            <person name="Haridas S."/>
            <person name="Lipzen A."/>
            <person name="Labutti K."/>
            <person name="Grigoriev I.V."/>
            <person name="Murat C."/>
            <person name="Martin F."/>
            <person name="Albertini E."/>
            <person name="Donnini D."/>
            <person name="Bonito G."/>
        </authorList>
    </citation>
    <scope>NUCLEOTIDE SEQUENCE [LARGE SCALE GENOMIC DNA]</scope>
    <source>
        <strain evidence="18 19">Sb_GMNB300</strain>
    </source>
</reference>
<dbReference type="InterPro" id="IPR020095">
    <property type="entry name" value="PsdUridine_synth_TruA_C"/>
</dbReference>
<dbReference type="GO" id="GO:1990481">
    <property type="term" value="P:mRNA pseudouridine synthesis"/>
    <property type="evidence" value="ECO:0007669"/>
    <property type="project" value="TreeGrafter"/>
</dbReference>
<protein>
    <recommendedName>
        <fullName evidence="11">tRNA pseudouridine synthase 1</fullName>
    </recommendedName>
    <alternativeName>
        <fullName evidence="12">tRNA pseudouridylate synthase 1</fullName>
    </alternativeName>
    <alternativeName>
        <fullName evidence="13">tRNA-uridine isomerase 1</fullName>
    </alternativeName>
</protein>
<comment type="subcellular location">
    <subcellularLocation>
        <location evidence="3">Nucleus</location>
    </subcellularLocation>
</comment>
<evidence type="ECO:0000259" key="17">
    <source>
        <dbReference type="Pfam" id="PF01416"/>
    </source>
</evidence>
<evidence type="ECO:0000256" key="1">
    <source>
        <dbReference type="ARBA" id="ARBA00001166"/>
    </source>
</evidence>
<dbReference type="FunFam" id="3.30.70.660:FF:000002">
    <property type="entry name" value="tRNA pseudouridine synthase"/>
    <property type="match status" value="1"/>
</dbReference>
<keyword evidence="7" id="KW-0413">Isomerase</keyword>
<dbReference type="EMBL" id="VXIS01000078">
    <property type="protein sequence ID" value="KAA8907543.1"/>
    <property type="molecule type" value="Genomic_DNA"/>
</dbReference>
<keyword evidence="8" id="KW-0539">Nucleus</keyword>
<evidence type="ECO:0000256" key="11">
    <source>
        <dbReference type="ARBA" id="ARBA00073968"/>
    </source>
</evidence>
<dbReference type="Gene3D" id="3.30.70.660">
    <property type="entry name" value="Pseudouridine synthase I, catalytic domain, C-terminal subdomain"/>
    <property type="match status" value="1"/>
</dbReference>
<evidence type="ECO:0000256" key="2">
    <source>
        <dbReference type="ARBA" id="ARBA00001832"/>
    </source>
</evidence>
<evidence type="ECO:0000256" key="4">
    <source>
        <dbReference type="ARBA" id="ARBA00009375"/>
    </source>
</evidence>
<organism evidence="18 19">
    <name type="scientific">Sphaerosporella brunnea</name>
    <dbReference type="NCBI Taxonomy" id="1250544"/>
    <lineage>
        <taxon>Eukaryota</taxon>
        <taxon>Fungi</taxon>
        <taxon>Dikarya</taxon>
        <taxon>Ascomycota</taxon>
        <taxon>Pezizomycotina</taxon>
        <taxon>Pezizomycetes</taxon>
        <taxon>Pezizales</taxon>
        <taxon>Pyronemataceae</taxon>
        <taxon>Sphaerosporella</taxon>
    </lineage>
</organism>
<feature type="active site" description="Nucleophile" evidence="14">
    <location>
        <position position="171"/>
    </location>
</feature>
<evidence type="ECO:0000256" key="12">
    <source>
        <dbReference type="ARBA" id="ARBA00079072"/>
    </source>
</evidence>
<dbReference type="FunFam" id="3.30.70.580:FF:000002">
    <property type="entry name" value="tRNA pseudouridine synthase"/>
    <property type="match status" value="1"/>
</dbReference>
<comment type="function">
    <text evidence="10">Formation of pseudouridine at positions 27 and 28 in the anticodon stem and loop of transfer RNAs; at positions 34 and 36 of intron-containing precursor tRNA(Ile) and at position 35 in the intron-containing tRNA(Tyr). Catalyzes pseudouridylation at position 44 in U2 snRNA. Also catalyzes pseudouridylation of mRNAs.</text>
</comment>
<sequence length="555" mass="63119">MSTTNEALAPPAAAPAPVSAALATTKALAGTTQSKPQERDSRAPHRDGRTGGGRGRPNGKRNKNMGRNDYTRMQDESKRTAKRLKMEGGQRTEWKPREGVADEDKEERKPKRKVAVMLSYCGTGYKGMQLNPPFKSIEGDLFEAFVKAGAISRANSDDPKKSALVRCARTDKGVHAAGNVISLKLIIEDPDVIQKINANLPAQIRVWDIIRTTGSFSCYNLCDSRKYEYLLPTHVFLPPQPKSWLASHCRKYAEKEGDLEGFLSRQKEVEGWWPEVMKKTAEHLKDEPNIESLMAQFNKLQEDLTPTAMTDDEELYRKIMGFQMQQKRAYRISPERLERVREAFRQFVGTNNFWNYTIDKSFKDPSANRHIKSFEVSDPIIINGTEWLSIHVHGQSFMMHQIRKMVGMAMMVVRCGTPVSRIKEAFGPRKISIGKAPSLGLLLEYPLFEHYNAKMAKENDRAPLDFAKYQEQVDKFKQEFIYDKIFDQEQKENTFTSFVQYLDTFRNSTYMYLTSAGFKAIDDLRANGELEWKDATQDDVDVDSEGELAGATEEG</sequence>
<dbReference type="NCBIfam" id="TIGR00071">
    <property type="entry name" value="hisT_truA"/>
    <property type="match status" value="1"/>
</dbReference>
<dbReference type="InParanoid" id="A0A5J5EYL0"/>
<dbReference type="GO" id="GO:0006397">
    <property type="term" value="P:mRNA processing"/>
    <property type="evidence" value="ECO:0007669"/>
    <property type="project" value="UniProtKB-KW"/>
</dbReference>
<dbReference type="OrthoDB" id="10256309at2759"/>
<dbReference type="InterPro" id="IPR001406">
    <property type="entry name" value="PsdUridine_synth_TruA"/>
</dbReference>
<dbReference type="GO" id="GO:0031120">
    <property type="term" value="P:snRNA pseudouridine synthesis"/>
    <property type="evidence" value="ECO:0007669"/>
    <property type="project" value="UniProtKB-ARBA"/>
</dbReference>
<feature type="compositionally biased region" description="Acidic residues" evidence="16">
    <location>
        <begin position="537"/>
        <end position="546"/>
    </location>
</feature>
<proteinExistence type="inferred from homology"/>
<comment type="caution">
    <text evidence="18">The sequence shown here is derived from an EMBL/GenBank/DDBJ whole genome shotgun (WGS) entry which is preliminary data.</text>
</comment>
<evidence type="ECO:0000256" key="7">
    <source>
        <dbReference type="ARBA" id="ARBA00023235"/>
    </source>
</evidence>
<feature type="region of interest" description="Disordered" evidence="16">
    <location>
        <begin position="1"/>
        <end position="109"/>
    </location>
</feature>
<keyword evidence="5" id="KW-0507">mRNA processing</keyword>
<evidence type="ECO:0000256" key="3">
    <source>
        <dbReference type="ARBA" id="ARBA00004123"/>
    </source>
</evidence>
<feature type="binding site" evidence="15">
    <location>
        <position position="227"/>
    </location>
    <ligand>
        <name>substrate</name>
    </ligand>
</feature>
<dbReference type="PANTHER" id="PTHR11142">
    <property type="entry name" value="PSEUDOURIDYLATE SYNTHASE"/>
    <property type="match status" value="1"/>
</dbReference>
<feature type="region of interest" description="Disordered" evidence="16">
    <location>
        <begin position="535"/>
        <end position="555"/>
    </location>
</feature>
<accession>A0A5J5EYL0</accession>
<gene>
    <name evidence="18" type="ORF">FN846DRAFT_946806</name>
</gene>
<feature type="compositionally biased region" description="Basic and acidic residues" evidence="16">
    <location>
        <begin position="36"/>
        <end position="49"/>
    </location>
</feature>
<dbReference type="GO" id="GO:0031119">
    <property type="term" value="P:tRNA pseudouridine synthesis"/>
    <property type="evidence" value="ECO:0007669"/>
    <property type="project" value="InterPro"/>
</dbReference>
<comment type="catalytic activity">
    <reaction evidence="2">
        <text>uridine in snRNA = pseudouridine in snRNA</text>
        <dbReference type="Rhea" id="RHEA:51124"/>
        <dbReference type="Rhea" id="RHEA-COMP:12891"/>
        <dbReference type="Rhea" id="RHEA-COMP:12892"/>
        <dbReference type="ChEBI" id="CHEBI:65314"/>
        <dbReference type="ChEBI" id="CHEBI:65315"/>
    </reaction>
</comment>
<comment type="similarity">
    <text evidence="4">Belongs to the tRNA pseudouridine synthase TruA family.</text>
</comment>
<name>A0A5J5EYL0_9PEZI</name>
<dbReference type="Proteomes" id="UP000326924">
    <property type="component" value="Unassembled WGS sequence"/>
</dbReference>